<sequence>MKPILFCSILIAIFSFSCKPKPLDNLKEVALTVEENKVKRMSRHQIAAETQRVADSVLTVIKAEQQQKLTQNPNDVALCLFTTADAYFMFQKKYNGRLQQLQSASEIKALQAEMENLRQYRNELSEPAGNFPATFQTLTDSLLYVRPVKAEELICAPEKNDVGAEQHLGYWVFRMPKQKLIEIKTVKVKPKPAKGPNW</sequence>
<proteinExistence type="predicted"/>
<reference evidence="1 2" key="1">
    <citation type="submission" date="2019-09" db="EMBL/GenBank/DDBJ databases">
        <title>Genome sequence of Adhaeribacter sp. M2.</title>
        <authorList>
            <person name="Srinivasan S."/>
        </authorList>
    </citation>
    <scope>NUCLEOTIDE SEQUENCE [LARGE SCALE GENOMIC DNA]</scope>
    <source>
        <strain evidence="1 2">M2</strain>
    </source>
</reference>
<dbReference type="PROSITE" id="PS51257">
    <property type="entry name" value="PROKAR_LIPOPROTEIN"/>
    <property type="match status" value="1"/>
</dbReference>
<gene>
    <name evidence="1" type="ORF">F0P94_13935</name>
</gene>
<dbReference type="RefSeq" id="WP_150904503.1">
    <property type="nucleotide sequence ID" value="NZ_VTWT01000007.1"/>
</dbReference>
<name>A0A5N1IPF8_9BACT</name>
<dbReference type="EMBL" id="VTWT01000007">
    <property type="protein sequence ID" value="KAA9331894.1"/>
    <property type="molecule type" value="Genomic_DNA"/>
</dbReference>
<evidence type="ECO:0000313" key="2">
    <source>
        <dbReference type="Proteomes" id="UP000326570"/>
    </source>
</evidence>
<dbReference type="AlphaFoldDB" id="A0A5N1IPF8"/>
<organism evidence="1 2">
    <name type="scientific">Adhaeribacter soli</name>
    <dbReference type="NCBI Taxonomy" id="2607655"/>
    <lineage>
        <taxon>Bacteria</taxon>
        <taxon>Pseudomonadati</taxon>
        <taxon>Bacteroidota</taxon>
        <taxon>Cytophagia</taxon>
        <taxon>Cytophagales</taxon>
        <taxon>Hymenobacteraceae</taxon>
        <taxon>Adhaeribacter</taxon>
    </lineage>
</organism>
<accession>A0A5N1IPF8</accession>
<comment type="caution">
    <text evidence="1">The sequence shown here is derived from an EMBL/GenBank/DDBJ whole genome shotgun (WGS) entry which is preliminary data.</text>
</comment>
<evidence type="ECO:0000313" key="1">
    <source>
        <dbReference type="EMBL" id="KAA9331894.1"/>
    </source>
</evidence>
<keyword evidence="2" id="KW-1185">Reference proteome</keyword>
<dbReference type="Proteomes" id="UP000326570">
    <property type="component" value="Unassembled WGS sequence"/>
</dbReference>
<evidence type="ECO:0008006" key="3">
    <source>
        <dbReference type="Google" id="ProtNLM"/>
    </source>
</evidence>
<protein>
    <recommendedName>
        <fullName evidence="3">Lipoprotein</fullName>
    </recommendedName>
</protein>